<proteinExistence type="predicted"/>
<evidence type="ECO:0000313" key="1">
    <source>
        <dbReference type="EMBL" id="CAE6479157.1"/>
    </source>
</evidence>
<evidence type="ECO:0000313" key="2">
    <source>
        <dbReference type="Proteomes" id="UP000663831"/>
    </source>
</evidence>
<sequence>MPTTRKSTAKSTKIAPHKKGVAVAAPQTQIVAWDNALESQERRISKLNAQVTAMCAGGNVATNSRAEVASGSNVNLDEADGAEDDRGEIHLWSMSTNRSSKYPYLNNLQPPSWPVMEMLKIMLRNKQAYRKRTVPTTAEELPITISTKDLCEVGGV</sequence>
<dbReference type="EMBL" id="CAJMWV010003270">
    <property type="protein sequence ID" value="CAE6479157.1"/>
    <property type="molecule type" value="Genomic_DNA"/>
</dbReference>
<accession>A0A8H3CDT8</accession>
<reference evidence="1" key="1">
    <citation type="submission" date="2021-01" db="EMBL/GenBank/DDBJ databases">
        <authorList>
            <person name="Kaushik A."/>
        </authorList>
    </citation>
    <scope>NUCLEOTIDE SEQUENCE</scope>
    <source>
        <strain evidence="1">AG3-1AP</strain>
    </source>
</reference>
<dbReference type="Proteomes" id="UP000663831">
    <property type="component" value="Unassembled WGS sequence"/>
</dbReference>
<comment type="caution">
    <text evidence="1">The sequence shown here is derived from an EMBL/GenBank/DDBJ whole genome shotgun (WGS) entry which is preliminary data.</text>
</comment>
<gene>
    <name evidence="1" type="ORF">RDB_LOCUS97067</name>
</gene>
<dbReference type="AlphaFoldDB" id="A0A8H3CDT8"/>
<organism evidence="1 2">
    <name type="scientific">Rhizoctonia solani</name>
    <dbReference type="NCBI Taxonomy" id="456999"/>
    <lineage>
        <taxon>Eukaryota</taxon>
        <taxon>Fungi</taxon>
        <taxon>Dikarya</taxon>
        <taxon>Basidiomycota</taxon>
        <taxon>Agaricomycotina</taxon>
        <taxon>Agaricomycetes</taxon>
        <taxon>Cantharellales</taxon>
        <taxon>Ceratobasidiaceae</taxon>
        <taxon>Rhizoctonia</taxon>
    </lineage>
</organism>
<name>A0A8H3CDT8_9AGAM</name>
<protein>
    <submittedName>
        <fullName evidence="1">Uncharacterized protein</fullName>
    </submittedName>
</protein>